<dbReference type="AlphaFoldDB" id="A0A8T2T7K0"/>
<keyword evidence="2" id="KW-1185">Reference proteome</keyword>
<dbReference type="PROSITE" id="PS51273">
    <property type="entry name" value="GATASE_TYPE_1"/>
    <property type="match status" value="1"/>
</dbReference>
<proteinExistence type="predicted"/>
<sequence>MEFRNRRYDGLWADAYIPYLSENNGGCAPPRVLIVSRRTVRKNKFVDFVGEYHLDLLVKYGVAPIIVPRVCGLQSMLDGYEPIHGVLLCEGEDVDPNLYYDGEPANLTEEEIAEIRRLHSSDVAIDKDKDGIELHLARCCLERGTPILGICRGSQILNVAAGGSLYQDVEIELCQKNSVPIKHINYEDYDGHRHPVHIVQETPLHGWFRDSLEQSNMVLNVNSYHHQGVKRLGNRFKAMAFSPCGLIEAYYDDNHNPEEGKFTIGLQFHPERMRRDENIAVEDGPRLIPQDIFDYPGCVRVYEDFAKAVISYQRRKSDSLTNRFIVDDHVTNSASNLDFADVLLLNTQRRQNPPVTETTWIRKSKEFKCEAAFLRMSMSSTRSYHPTAFAAGSYKSLVHTPLQLKQSGAPFVNLTGVVSKASTVHQQDKSLSLQYHVQSCCILHS</sequence>
<dbReference type="InterPro" id="IPR029062">
    <property type="entry name" value="Class_I_gatase-like"/>
</dbReference>
<accession>A0A8T2T7K0</accession>
<name>A0A8T2T7K0_CERRI</name>
<dbReference type="GO" id="GO:0016811">
    <property type="term" value="F:hydrolase activity, acting on carbon-nitrogen (but not peptide) bonds, in linear amides"/>
    <property type="evidence" value="ECO:0007669"/>
    <property type="project" value="InterPro"/>
</dbReference>
<comment type="caution">
    <text evidence="1">The sequence shown here is derived from an EMBL/GenBank/DDBJ whole genome shotgun (WGS) entry which is preliminary data.</text>
</comment>
<dbReference type="PANTHER" id="PTHR43235">
    <property type="entry name" value="GLUTAMINE AMIDOTRANSFERASE PB2B2.05-RELATED"/>
    <property type="match status" value="1"/>
</dbReference>
<dbReference type="InterPro" id="IPR011697">
    <property type="entry name" value="Peptidase_C26"/>
</dbReference>
<reference evidence="1" key="1">
    <citation type="submission" date="2021-08" db="EMBL/GenBank/DDBJ databases">
        <title>WGS assembly of Ceratopteris richardii.</title>
        <authorList>
            <person name="Marchant D.B."/>
            <person name="Chen G."/>
            <person name="Jenkins J."/>
            <person name="Shu S."/>
            <person name="Leebens-Mack J."/>
            <person name="Grimwood J."/>
            <person name="Schmutz J."/>
            <person name="Soltis P."/>
            <person name="Soltis D."/>
            <person name="Chen Z.-H."/>
        </authorList>
    </citation>
    <scope>NUCLEOTIDE SEQUENCE</scope>
    <source>
        <strain evidence="1">Whitten #5841</strain>
        <tissue evidence="1">Leaf</tissue>
    </source>
</reference>
<dbReference type="SUPFAM" id="SSF52317">
    <property type="entry name" value="Class I glutamine amidotransferase-like"/>
    <property type="match status" value="1"/>
</dbReference>
<dbReference type="Pfam" id="PF07722">
    <property type="entry name" value="Peptidase_C26"/>
    <property type="match status" value="1"/>
</dbReference>
<dbReference type="OrthoDB" id="1724632at2759"/>
<gene>
    <name evidence="1" type="ORF">KP509_14G012400</name>
</gene>
<dbReference type="Gene3D" id="3.40.50.880">
    <property type="match status" value="1"/>
</dbReference>
<dbReference type="InterPro" id="IPR044668">
    <property type="entry name" value="PuuD-like"/>
</dbReference>
<dbReference type="EMBL" id="CM035419">
    <property type="protein sequence ID" value="KAH7414811.1"/>
    <property type="molecule type" value="Genomic_DNA"/>
</dbReference>
<dbReference type="Proteomes" id="UP000825935">
    <property type="component" value="Chromosome 14"/>
</dbReference>
<protein>
    <submittedName>
        <fullName evidence="1">Uncharacterized protein</fullName>
    </submittedName>
</protein>
<dbReference type="CDD" id="cd01745">
    <property type="entry name" value="GATase1_2"/>
    <property type="match status" value="1"/>
</dbReference>
<evidence type="ECO:0000313" key="1">
    <source>
        <dbReference type="EMBL" id="KAH7414811.1"/>
    </source>
</evidence>
<dbReference type="GO" id="GO:0005829">
    <property type="term" value="C:cytosol"/>
    <property type="evidence" value="ECO:0007669"/>
    <property type="project" value="TreeGrafter"/>
</dbReference>
<dbReference type="PANTHER" id="PTHR43235:SF1">
    <property type="entry name" value="GLUTAMINE AMIDOTRANSFERASE PB2B2.05-RELATED"/>
    <property type="match status" value="1"/>
</dbReference>
<evidence type="ECO:0000313" key="2">
    <source>
        <dbReference type="Proteomes" id="UP000825935"/>
    </source>
</evidence>
<organism evidence="1 2">
    <name type="scientific">Ceratopteris richardii</name>
    <name type="common">Triangle waterfern</name>
    <dbReference type="NCBI Taxonomy" id="49495"/>
    <lineage>
        <taxon>Eukaryota</taxon>
        <taxon>Viridiplantae</taxon>
        <taxon>Streptophyta</taxon>
        <taxon>Embryophyta</taxon>
        <taxon>Tracheophyta</taxon>
        <taxon>Polypodiopsida</taxon>
        <taxon>Polypodiidae</taxon>
        <taxon>Polypodiales</taxon>
        <taxon>Pteridineae</taxon>
        <taxon>Pteridaceae</taxon>
        <taxon>Parkerioideae</taxon>
        <taxon>Ceratopteris</taxon>
    </lineage>
</organism>
<dbReference type="OMA" id="WADAYIP"/>